<dbReference type="InterPro" id="IPR011006">
    <property type="entry name" value="CheY-like_superfamily"/>
</dbReference>
<dbReference type="SMART" id="SM00862">
    <property type="entry name" value="Trans_reg_C"/>
    <property type="match status" value="1"/>
</dbReference>
<dbReference type="RefSeq" id="WP_306456575.1">
    <property type="nucleotide sequence ID" value="NZ_JACCAS010000001.1"/>
</dbReference>
<dbReference type="Gene3D" id="1.10.10.10">
    <property type="entry name" value="Winged helix-like DNA-binding domain superfamily/Winged helix DNA-binding domain"/>
    <property type="match status" value="1"/>
</dbReference>
<keyword evidence="13" id="KW-1185">Reference proteome</keyword>
<comment type="subcellular location">
    <subcellularLocation>
        <location evidence="1">Cytoplasm</location>
    </subcellularLocation>
</comment>
<dbReference type="EMBL" id="JACCAS010000001">
    <property type="protein sequence ID" value="NYH22476.1"/>
    <property type="molecule type" value="Genomic_DNA"/>
</dbReference>
<evidence type="ECO:0000256" key="4">
    <source>
        <dbReference type="ARBA" id="ARBA00023012"/>
    </source>
</evidence>
<dbReference type="InterPro" id="IPR001867">
    <property type="entry name" value="OmpR/PhoB-type_DNA-bd"/>
</dbReference>
<evidence type="ECO:0000256" key="3">
    <source>
        <dbReference type="ARBA" id="ARBA00022553"/>
    </source>
</evidence>
<accession>A0A7Z0B5M0</accession>
<dbReference type="PANTHER" id="PTHR48111">
    <property type="entry name" value="REGULATOR OF RPOS"/>
    <property type="match status" value="1"/>
</dbReference>
<dbReference type="InterPro" id="IPR001789">
    <property type="entry name" value="Sig_transdc_resp-reg_receiver"/>
</dbReference>
<dbReference type="CDD" id="cd00383">
    <property type="entry name" value="trans_reg_C"/>
    <property type="match status" value="1"/>
</dbReference>
<organism evidence="12 13">
    <name type="scientific">Paraburkholderia bryophila</name>
    <dbReference type="NCBI Taxonomy" id="420952"/>
    <lineage>
        <taxon>Bacteria</taxon>
        <taxon>Pseudomonadati</taxon>
        <taxon>Pseudomonadota</taxon>
        <taxon>Betaproteobacteria</taxon>
        <taxon>Burkholderiales</taxon>
        <taxon>Burkholderiaceae</taxon>
        <taxon>Paraburkholderia</taxon>
    </lineage>
</organism>
<feature type="domain" description="OmpR/PhoB-type" evidence="11">
    <location>
        <begin position="207"/>
        <end position="307"/>
    </location>
</feature>
<dbReference type="PANTHER" id="PTHR48111:SF4">
    <property type="entry name" value="DNA-BINDING DUAL TRANSCRIPTIONAL REGULATOR OMPR"/>
    <property type="match status" value="1"/>
</dbReference>
<dbReference type="SMART" id="SM00448">
    <property type="entry name" value="REC"/>
    <property type="match status" value="1"/>
</dbReference>
<evidence type="ECO:0000313" key="13">
    <source>
        <dbReference type="Proteomes" id="UP000540929"/>
    </source>
</evidence>
<dbReference type="Gene3D" id="3.40.50.2300">
    <property type="match status" value="1"/>
</dbReference>
<feature type="domain" description="Response regulatory" evidence="10">
    <location>
        <begin position="80"/>
        <end position="193"/>
    </location>
</feature>
<dbReference type="FunFam" id="1.10.10.10:FF:000099">
    <property type="entry name" value="Two-component system response regulator TorR"/>
    <property type="match status" value="1"/>
</dbReference>
<feature type="modified residue" description="4-aspartylphosphate" evidence="8">
    <location>
        <position position="129"/>
    </location>
</feature>
<name>A0A7Z0B5M0_9BURK</name>
<dbReference type="GO" id="GO:0006355">
    <property type="term" value="P:regulation of DNA-templated transcription"/>
    <property type="evidence" value="ECO:0007669"/>
    <property type="project" value="InterPro"/>
</dbReference>
<evidence type="ECO:0000256" key="6">
    <source>
        <dbReference type="ARBA" id="ARBA00023125"/>
    </source>
</evidence>
<dbReference type="PROSITE" id="PS51755">
    <property type="entry name" value="OMPR_PHOB"/>
    <property type="match status" value="1"/>
</dbReference>
<dbReference type="GO" id="GO:0000156">
    <property type="term" value="F:phosphorelay response regulator activity"/>
    <property type="evidence" value="ECO:0007669"/>
    <property type="project" value="TreeGrafter"/>
</dbReference>
<evidence type="ECO:0000256" key="8">
    <source>
        <dbReference type="PROSITE-ProRule" id="PRU00169"/>
    </source>
</evidence>
<dbReference type="InterPro" id="IPR016032">
    <property type="entry name" value="Sig_transdc_resp-reg_C-effctor"/>
</dbReference>
<keyword evidence="3 8" id="KW-0597">Phosphoprotein</keyword>
<dbReference type="Pfam" id="PF00072">
    <property type="entry name" value="Response_reg"/>
    <property type="match status" value="1"/>
</dbReference>
<dbReference type="InterPro" id="IPR039420">
    <property type="entry name" value="WalR-like"/>
</dbReference>
<evidence type="ECO:0000256" key="2">
    <source>
        <dbReference type="ARBA" id="ARBA00022490"/>
    </source>
</evidence>
<protein>
    <submittedName>
        <fullName evidence="12">Two-component system OmpR family response regulator</fullName>
    </submittedName>
</protein>
<keyword evidence="6 9" id="KW-0238">DNA-binding</keyword>
<dbReference type="InterPro" id="IPR036388">
    <property type="entry name" value="WH-like_DNA-bd_sf"/>
</dbReference>
<keyword evidence="2" id="KW-0963">Cytoplasm</keyword>
<sequence length="310" mass="34777">MDDAKRRDFGKIRSGLSMMRTLATRGGFSGRPCGARRGSIISSSQQFVQKALILRGNNEREGHTSPSQHRRKDAVNKAIRILVVDDDSQIRSLLCDCLADFGMTTAQAATGAEMHLALGEGGFDLVVLDLMLPDDDGLNLCREIRATSEIPLIILTARGEMTDRIVGLELGADDYVVKPFEPRELVARIQTILRRVRAQTQGRTRAQEESRFAGWRLHQTGRHLIATDNTVIPLSNAEFRLLNAFLAAPGRVLSREYLMDTARGKSIDAFDRSIDVQISRLRQKLREDIKEPRLIRTIRGEGYMLDVNHR</sequence>
<evidence type="ECO:0000313" key="12">
    <source>
        <dbReference type="EMBL" id="NYH22476.1"/>
    </source>
</evidence>
<evidence type="ECO:0000259" key="11">
    <source>
        <dbReference type="PROSITE" id="PS51755"/>
    </source>
</evidence>
<dbReference type="GO" id="GO:0032993">
    <property type="term" value="C:protein-DNA complex"/>
    <property type="evidence" value="ECO:0007669"/>
    <property type="project" value="TreeGrafter"/>
</dbReference>
<dbReference type="PROSITE" id="PS50110">
    <property type="entry name" value="RESPONSE_REGULATORY"/>
    <property type="match status" value="1"/>
</dbReference>
<dbReference type="Proteomes" id="UP000540929">
    <property type="component" value="Unassembled WGS sequence"/>
</dbReference>
<feature type="DNA-binding region" description="OmpR/PhoB-type" evidence="9">
    <location>
        <begin position="207"/>
        <end position="307"/>
    </location>
</feature>
<reference evidence="12 13" key="1">
    <citation type="submission" date="2020-07" db="EMBL/GenBank/DDBJ databases">
        <title>Exploring microbial biodiversity for novel pathways involved in the catabolism of aromatic compounds derived from lignin.</title>
        <authorList>
            <person name="Elkins J."/>
        </authorList>
    </citation>
    <scope>NUCLEOTIDE SEQUENCE [LARGE SCALE GENOMIC DNA]</scope>
    <source>
        <strain evidence="12 13">H2C3C</strain>
    </source>
</reference>
<evidence type="ECO:0000256" key="1">
    <source>
        <dbReference type="ARBA" id="ARBA00004496"/>
    </source>
</evidence>
<dbReference type="CDD" id="cd17574">
    <property type="entry name" value="REC_OmpR"/>
    <property type="match status" value="1"/>
</dbReference>
<keyword evidence="4" id="KW-0902">Two-component regulatory system</keyword>
<dbReference type="Pfam" id="PF00486">
    <property type="entry name" value="Trans_reg_C"/>
    <property type="match status" value="1"/>
</dbReference>
<evidence type="ECO:0000256" key="7">
    <source>
        <dbReference type="ARBA" id="ARBA00023163"/>
    </source>
</evidence>
<comment type="caution">
    <text evidence="12">The sequence shown here is derived from an EMBL/GenBank/DDBJ whole genome shotgun (WGS) entry which is preliminary data.</text>
</comment>
<dbReference type="SUPFAM" id="SSF46894">
    <property type="entry name" value="C-terminal effector domain of the bipartite response regulators"/>
    <property type="match status" value="1"/>
</dbReference>
<dbReference type="SUPFAM" id="SSF52172">
    <property type="entry name" value="CheY-like"/>
    <property type="match status" value="1"/>
</dbReference>
<evidence type="ECO:0000256" key="9">
    <source>
        <dbReference type="PROSITE-ProRule" id="PRU01091"/>
    </source>
</evidence>
<keyword evidence="5" id="KW-0805">Transcription regulation</keyword>
<dbReference type="AlphaFoldDB" id="A0A7Z0B5M0"/>
<evidence type="ECO:0000259" key="10">
    <source>
        <dbReference type="PROSITE" id="PS50110"/>
    </source>
</evidence>
<dbReference type="Gene3D" id="6.10.250.690">
    <property type="match status" value="1"/>
</dbReference>
<evidence type="ECO:0000256" key="5">
    <source>
        <dbReference type="ARBA" id="ARBA00023015"/>
    </source>
</evidence>
<keyword evidence="7" id="KW-0804">Transcription</keyword>
<dbReference type="GO" id="GO:0000976">
    <property type="term" value="F:transcription cis-regulatory region binding"/>
    <property type="evidence" value="ECO:0007669"/>
    <property type="project" value="TreeGrafter"/>
</dbReference>
<dbReference type="GO" id="GO:0005829">
    <property type="term" value="C:cytosol"/>
    <property type="evidence" value="ECO:0007669"/>
    <property type="project" value="TreeGrafter"/>
</dbReference>
<proteinExistence type="predicted"/>
<gene>
    <name evidence="12" type="ORF">GGD40_001955</name>
</gene>